<dbReference type="AlphaFoldDB" id="D1AW60"/>
<evidence type="ECO:0000313" key="2">
    <source>
        <dbReference type="EMBL" id="ACZ00536.1"/>
    </source>
</evidence>
<dbReference type="STRING" id="519441.Smon_0039"/>
<evidence type="ECO:0000313" key="3">
    <source>
        <dbReference type="Proteomes" id="UP000002072"/>
    </source>
</evidence>
<feature type="chain" id="PRO_5003021109" evidence="1">
    <location>
        <begin position="19"/>
        <end position="144"/>
    </location>
</feature>
<dbReference type="Proteomes" id="UP000002072">
    <property type="component" value="Chromosome"/>
</dbReference>
<dbReference type="EMBL" id="CP001779">
    <property type="protein sequence ID" value="ACZ00536.1"/>
    <property type="molecule type" value="Genomic_DNA"/>
</dbReference>
<dbReference type="KEGG" id="smf:Smon_0039"/>
<organism evidence="2 3">
    <name type="scientific">Streptobacillus moniliformis (strain ATCC 14647 / DSM 12112 / NCTC 10651 / 9901)</name>
    <dbReference type="NCBI Taxonomy" id="519441"/>
    <lineage>
        <taxon>Bacteria</taxon>
        <taxon>Fusobacteriati</taxon>
        <taxon>Fusobacteriota</taxon>
        <taxon>Fusobacteriia</taxon>
        <taxon>Fusobacteriales</taxon>
        <taxon>Leptotrichiaceae</taxon>
        <taxon>Streptobacillus</taxon>
    </lineage>
</organism>
<feature type="signal peptide" evidence="1">
    <location>
        <begin position="1"/>
        <end position="18"/>
    </location>
</feature>
<gene>
    <name evidence="2" type="ordered locus">Smon_0039</name>
</gene>
<accession>D1AW60</accession>
<dbReference type="HOGENOM" id="CLU_1795401_0_0_0"/>
<keyword evidence="3" id="KW-1185">Reference proteome</keyword>
<sequence>MKKIFIAIMILLSFNSFSMIDIEDGLAELNNIKKELIIKYKKVMNIDFSDVSEKSTNELRIFNETLYLKFLSKYVFDVTDVKMYSSKNVNNLVIFADTPIEKDDFDSIYSIIAKKENDKRLKLLQVPSSSTKNIIIQEKSSERD</sequence>
<dbReference type="GeneID" id="29674038"/>
<dbReference type="OrthoDB" id="95529at2"/>
<evidence type="ECO:0000256" key="1">
    <source>
        <dbReference type="SAM" id="SignalP"/>
    </source>
</evidence>
<dbReference type="RefSeq" id="WP_012858094.1">
    <property type="nucleotide sequence ID" value="NC_013515.1"/>
</dbReference>
<protein>
    <submittedName>
        <fullName evidence="2">Uncharacterized protein</fullName>
    </submittedName>
</protein>
<reference evidence="2 3" key="1">
    <citation type="journal article" date="2009" name="Stand. Genomic Sci.">
        <title>Complete genome sequence of Streptobacillus moniliformis type strain (9901T).</title>
        <authorList>
            <person name="Nolan M."/>
            <person name="Gronow S."/>
            <person name="Lapidus A."/>
            <person name="Ivanova N."/>
            <person name="Copeland A."/>
            <person name="Lucas S."/>
            <person name="Del Rio T.G."/>
            <person name="Chen F."/>
            <person name="Tice H."/>
            <person name="Pitluck S."/>
            <person name="Cheng J.F."/>
            <person name="Sims D."/>
            <person name="Meincke L."/>
            <person name="Bruce D."/>
            <person name="Goodwin L."/>
            <person name="Brettin T."/>
            <person name="Han C."/>
            <person name="Detter J.C."/>
            <person name="Ovchinikova G."/>
            <person name="Pati A."/>
            <person name="Mavromatis K."/>
            <person name="Mikhailova N."/>
            <person name="Chen A."/>
            <person name="Palaniappan K."/>
            <person name="Land M."/>
            <person name="Hauser L."/>
            <person name="Chang Y.J."/>
            <person name="Jeffries C.D."/>
            <person name="Rohde M."/>
            <person name="Sproer C."/>
            <person name="Goker M."/>
            <person name="Bristow J."/>
            <person name="Eisen J.A."/>
            <person name="Markowitz V."/>
            <person name="Hugenholtz P."/>
            <person name="Kyrpides N.C."/>
            <person name="Klenk H.P."/>
            <person name="Chain P."/>
        </authorList>
    </citation>
    <scope>NUCLEOTIDE SEQUENCE [LARGE SCALE GENOMIC DNA]</scope>
    <source>
        <strain evidence="3">ATCC 14647 / DSM 12112 / NCTC 10651 / 9901</strain>
    </source>
</reference>
<keyword evidence="1" id="KW-0732">Signal</keyword>
<proteinExistence type="predicted"/>
<name>D1AW60_STRM9</name>